<accession>A0A0A9EE14</accession>
<organism evidence="1">
    <name type="scientific">Arundo donax</name>
    <name type="common">Giant reed</name>
    <name type="synonym">Donax arundinaceus</name>
    <dbReference type="NCBI Taxonomy" id="35708"/>
    <lineage>
        <taxon>Eukaryota</taxon>
        <taxon>Viridiplantae</taxon>
        <taxon>Streptophyta</taxon>
        <taxon>Embryophyta</taxon>
        <taxon>Tracheophyta</taxon>
        <taxon>Spermatophyta</taxon>
        <taxon>Magnoliopsida</taxon>
        <taxon>Liliopsida</taxon>
        <taxon>Poales</taxon>
        <taxon>Poaceae</taxon>
        <taxon>PACMAD clade</taxon>
        <taxon>Arundinoideae</taxon>
        <taxon>Arundineae</taxon>
        <taxon>Arundo</taxon>
    </lineage>
</organism>
<name>A0A0A9EE14_ARUDO</name>
<dbReference type="EMBL" id="GBRH01200647">
    <property type="protein sequence ID" value="JAD97248.1"/>
    <property type="molecule type" value="Transcribed_RNA"/>
</dbReference>
<dbReference type="AlphaFoldDB" id="A0A0A9EE14"/>
<protein>
    <submittedName>
        <fullName evidence="1">Uncharacterized protein</fullName>
    </submittedName>
</protein>
<reference evidence="1" key="2">
    <citation type="journal article" date="2015" name="Data Brief">
        <title>Shoot transcriptome of the giant reed, Arundo donax.</title>
        <authorList>
            <person name="Barrero R.A."/>
            <person name="Guerrero F.D."/>
            <person name="Moolhuijzen P."/>
            <person name="Goolsby J.A."/>
            <person name="Tidwell J."/>
            <person name="Bellgard S.E."/>
            <person name="Bellgard M.I."/>
        </authorList>
    </citation>
    <scope>NUCLEOTIDE SEQUENCE</scope>
    <source>
        <tissue evidence="1">Shoot tissue taken approximately 20 cm above the soil surface</tissue>
    </source>
</reference>
<evidence type="ECO:0000313" key="1">
    <source>
        <dbReference type="EMBL" id="JAD97248.1"/>
    </source>
</evidence>
<reference evidence="1" key="1">
    <citation type="submission" date="2014-09" db="EMBL/GenBank/DDBJ databases">
        <authorList>
            <person name="Magalhaes I.L.F."/>
            <person name="Oliveira U."/>
            <person name="Santos F.R."/>
            <person name="Vidigal T.H.D.A."/>
            <person name="Brescovit A.D."/>
            <person name="Santos A.J."/>
        </authorList>
    </citation>
    <scope>NUCLEOTIDE SEQUENCE</scope>
    <source>
        <tissue evidence="1">Shoot tissue taken approximately 20 cm above the soil surface</tissue>
    </source>
</reference>
<proteinExistence type="predicted"/>
<sequence>MLFDLFVVKCLVKCYIVTDHIDYVLEH</sequence>